<dbReference type="InterPro" id="IPR001631">
    <property type="entry name" value="TopoI"/>
</dbReference>
<dbReference type="EC" id="5.6.2.1" evidence="3"/>
<evidence type="ECO:0000256" key="4">
    <source>
        <dbReference type="ARBA" id="ARBA00023029"/>
    </source>
</evidence>
<comment type="similarity">
    <text evidence="2">Belongs to the type IB topoisomerase family.</text>
</comment>
<dbReference type="RefSeq" id="WP_250197694.1">
    <property type="nucleotide sequence ID" value="NZ_CP097636.1"/>
</dbReference>
<dbReference type="PROSITE" id="PS52038">
    <property type="entry name" value="TOPO_IB_2"/>
    <property type="match status" value="1"/>
</dbReference>
<evidence type="ECO:0000313" key="9">
    <source>
        <dbReference type="EMBL" id="URI09466.1"/>
    </source>
</evidence>
<proteinExistence type="inferred from homology"/>
<dbReference type="InterPro" id="IPR011010">
    <property type="entry name" value="DNA_brk_join_enz"/>
</dbReference>
<organism evidence="9 10">
    <name type="scientific">Aquincola tertiaricarbonis</name>
    <dbReference type="NCBI Taxonomy" id="391953"/>
    <lineage>
        <taxon>Bacteria</taxon>
        <taxon>Pseudomonadati</taxon>
        <taxon>Pseudomonadota</taxon>
        <taxon>Betaproteobacteria</taxon>
        <taxon>Burkholderiales</taxon>
        <taxon>Sphaerotilaceae</taxon>
        <taxon>Aquincola</taxon>
    </lineage>
</organism>
<accession>A0ABY4S7Y6</accession>
<dbReference type="Proteomes" id="UP001056201">
    <property type="component" value="Chromosome 2"/>
</dbReference>
<dbReference type="InterPro" id="IPR013500">
    <property type="entry name" value="TopoI_cat_euk"/>
</dbReference>
<feature type="domain" description="DNA topoisomerase IB N-terminal" evidence="8">
    <location>
        <begin position="32"/>
        <end position="79"/>
    </location>
</feature>
<evidence type="ECO:0000259" key="7">
    <source>
        <dbReference type="Pfam" id="PF01028"/>
    </source>
</evidence>
<reference evidence="9" key="1">
    <citation type="submission" date="2022-05" db="EMBL/GenBank/DDBJ databases">
        <title>An RpoN-dependent PEP-CTERM gene is involved in floc formation of an Aquincola tertiaricarbonis strain.</title>
        <authorList>
            <person name="Qiu D."/>
            <person name="Xia M."/>
        </authorList>
    </citation>
    <scope>NUCLEOTIDE SEQUENCE</scope>
    <source>
        <strain evidence="9">RN12</strain>
    </source>
</reference>
<keyword evidence="5" id="KW-0238">DNA-binding</keyword>
<evidence type="ECO:0000256" key="5">
    <source>
        <dbReference type="ARBA" id="ARBA00023125"/>
    </source>
</evidence>
<evidence type="ECO:0000256" key="6">
    <source>
        <dbReference type="ARBA" id="ARBA00023235"/>
    </source>
</evidence>
<dbReference type="Gene3D" id="1.10.132.120">
    <property type="match status" value="1"/>
</dbReference>
<dbReference type="InterPro" id="IPR014711">
    <property type="entry name" value="TopoI_cat_a-hlx-sub_euk"/>
</dbReference>
<comment type="catalytic activity">
    <reaction evidence="1">
        <text>ATP-independent breakage of single-stranded DNA, followed by passage and rejoining.</text>
        <dbReference type="EC" id="5.6.2.1"/>
    </reaction>
</comment>
<dbReference type="Gene3D" id="3.30.66.10">
    <property type="entry name" value="DNA topoisomerase I domain"/>
    <property type="match status" value="1"/>
</dbReference>
<protein>
    <recommendedName>
        <fullName evidence="3">DNA topoisomerase</fullName>
        <ecNumber evidence="3">5.6.2.1</ecNumber>
    </recommendedName>
</protein>
<evidence type="ECO:0000259" key="8">
    <source>
        <dbReference type="Pfam" id="PF21338"/>
    </source>
</evidence>
<dbReference type="EMBL" id="CP097636">
    <property type="protein sequence ID" value="URI09466.1"/>
    <property type="molecule type" value="Genomic_DNA"/>
</dbReference>
<dbReference type="PRINTS" id="PR00416">
    <property type="entry name" value="EUTPISMRASEI"/>
</dbReference>
<dbReference type="Pfam" id="PF01028">
    <property type="entry name" value="Topoisom_I"/>
    <property type="match status" value="1"/>
</dbReference>
<dbReference type="SUPFAM" id="SSF56349">
    <property type="entry name" value="DNA breaking-rejoining enzymes"/>
    <property type="match status" value="1"/>
</dbReference>
<keyword evidence="10" id="KW-1185">Reference proteome</keyword>
<name>A0ABY4S7Y6_AQUTE</name>
<sequence length="374" mass="41707">MSTTTPEELPPALVYVSDDSPGWRRITRGKHFGYLDQQGRPVKDERQLQRIRSLAIPPAYTDVWICPKPNGHLQASGRDAKGRKQYRYHALWHAHQGQSKFERLQQFGAVLPAIRRRVERDLGQPGLPRSKVLAALVRLLDTTYLRIGNDEYARQNGSFGLTTLRRRHAAVKGSVLKLNFRGKSGVAQEVAVEDARLARIVRRCQSLPGQSLFRYLDEEGQVHGIDSSDVNGYLREIAGEDFSAKDFRTWHASALALERLLPCDRPGTVRELRVLTKQVIGEVAAHLGHTIAVCRKSYVHHAVLSSFERGNLADLCRARQRGGRGLLARERSLLALMAAEQQALEQPTALLARSLAAKRAGSRRARTGQSASAP</sequence>
<keyword evidence="4" id="KW-0799">Topoisomerase</keyword>
<evidence type="ECO:0000256" key="3">
    <source>
        <dbReference type="ARBA" id="ARBA00012891"/>
    </source>
</evidence>
<evidence type="ECO:0000256" key="2">
    <source>
        <dbReference type="ARBA" id="ARBA00006645"/>
    </source>
</evidence>
<keyword evidence="6" id="KW-0413">Isomerase</keyword>
<feature type="domain" description="DNA topoisomerase I catalytic core eukaryotic-type" evidence="7">
    <location>
        <begin position="95"/>
        <end position="305"/>
    </location>
</feature>
<dbReference type="Gene3D" id="3.90.15.10">
    <property type="entry name" value="Topoisomerase I, Chain A, domain 3"/>
    <property type="match status" value="1"/>
</dbReference>
<dbReference type="SUPFAM" id="SSF55869">
    <property type="entry name" value="DNA topoisomerase I domain"/>
    <property type="match status" value="1"/>
</dbReference>
<evidence type="ECO:0000313" key="10">
    <source>
        <dbReference type="Proteomes" id="UP001056201"/>
    </source>
</evidence>
<dbReference type="InterPro" id="IPR035447">
    <property type="entry name" value="DNA_topo_I_N_sf"/>
</dbReference>
<dbReference type="Pfam" id="PF21338">
    <property type="entry name" value="Top1B_N_bact"/>
    <property type="match status" value="1"/>
</dbReference>
<dbReference type="InterPro" id="IPR049331">
    <property type="entry name" value="Top1B_N_bact"/>
</dbReference>
<gene>
    <name evidence="9" type="ORF">MW290_28310</name>
</gene>
<evidence type="ECO:0000256" key="1">
    <source>
        <dbReference type="ARBA" id="ARBA00000213"/>
    </source>
</evidence>